<keyword evidence="4" id="KW-0804">Transcription</keyword>
<dbReference type="Gene3D" id="1.10.1740.10">
    <property type="match status" value="1"/>
</dbReference>
<dbReference type="NCBIfam" id="TIGR02937">
    <property type="entry name" value="sigma70-ECF"/>
    <property type="match status" value="1"/>
</dbReference>
<comment type="similarity">
    <text evidence="1">Belongs to the sigma-70 factor family. ECF subfamily.</text>
</comment>
<dbReference type="InterPro" id="IPR039425">
    <property type="entry name" value="RNA_pol_sigma-70-like"/>
</dbReference>
<dbReference type="SUPFAM" id="SSF88946">
    <property type="entry name" value="Sigma2 domain of RNA polymerase sigma factors"/>
    <property type="match status" value="1"/>
</dbReference>
<keyword evidence="3" id="KW-0731">Sigma factor</keyword>
<name>A0A7G5XKH5_9BACT</name>
<accession>A0A7G5XKH5</accession>
<reference evidence="8" key="1">
    <citation type="submission" date="2020-08" db="EMBL/GenBank/DDBJ databases">
        <title>Lacibacter sp. S13-6-6 genome sequencing.</title>
        <authorList>
            <person name="Jin L."/>
        </authorList>
    </citation>
    <scope>NUCLEOTIDE SEQUENCE [LARGE SCALE GENOMIC DNA]</scope>
    <source>
        <strain evidence="8">S13-6-6</strain>
    </source>
</reference>
<organism evidence="7 8">
    <name type="scientific">Lacibacter sediminis</name>
    <dbReference type="NCBI Taxonomy" id="2760713"/>
    <lineage>
        <taxon>Bacteria</taxon>
        <taxon>Pseudomonadati</taxon>
        <taxon>Bacteroidota</taxon>
        <taxon>Chitinophagia</taxon>
        <taxon>Chitinophagales</taxon>
        <taxon>Chitinophagaceae</taxon>
        <taxon>Lacibacter</taxon>
    </lineage>
</organism>
<keyword evidence="8" id="KW-1185">Reference proteome</keyword>
<proteinExistence type="inferred from homology"/>
<feature type="domain" description="RNA polymerase sigma-70 region 2" evidence="5">
    <location>
        <begin position="22"/>
        <end position="89"/>
    </location>
</feature>
<dbReference type="InterPro" id="IPR013325">
    <property type="entry name" value="RNA_pol_sigma_r2"/>
</dbReference>
<dbReference type="InterPro" id="IPR013249">
    <property type="entry name" value="RNA_pol_sigma70_r4_t2"/>
</dbReference>
<evidence type="ECO:0000256" key="2">
    <source>
        <dbReference type="ARBA" id="ARBA00023015"/>
    </source>
</evidence>
<dbReference type="Proteomes" id="UP000515344">
    <property type="component" value="Chromosome"/>
</dbReference>
<dbReference type="Pfam" id="PF08281">
    <property type="entry name" value="Sigma70_r4_2"/>
    <property type="match status" value="1"/>
</dbReference>
<dbReference type="Gene3D" id="1.10.10.10">
    <property type="entry name" value="Winged helix-like DNA-binding domain superfamily/Winged helix DNA-binding domain"/>
    <property type="match status" value="1"/>
</dbReference>
<dbReference type="RefSeq" id="WP_182805504.1">
    <property type="nucleotide sequence ID" value="NZ_CP060007.1"/>
</dbReference>
<dbReference type="Pfam" id="PF04542">
    <property type="entry name" value="Sigma70_r2"/>
    <property type="match status" value="1"/>
</dbReference>
<dbReference type="AlphaFoldDB" id="A0A7G5XKH5"/>
<dbReference type="GO" id="GO:0006352">
    <property type="term" value="P:DNA-templated transcription initiation"/>
    <property type="evidence" value="ECO:0007669"/>
    <property type="project" value="InterPro"/>
</dbReference>
<dbReference type="InterPro" id="IPR007627">
    <property type="entry name" value="RNA_pol_sigma70_r2"/>
</dbReference>
<dbReference type="InterPro" id="IPR013324">
    <property type="entry name" value="RNA_pol_sigma_r3/r4-like"/>
</dbReference>
<dbReference type="InterPro" id="IPR036388">
    <property type="entry name" value="WH-like_DNA-bd_sf"/>
</dbReference>
<dbReference type="GO" id="GO:0003677">
    <property type="term" value="F:DNA binding"/>
    <property type="evidence" value="ECO:0007669"/>
    <property type="project" value="InterPro"/>
</dbReference>
<dbReference type="PANTHER" id="PTHR43133">
    <property type="entry name" value="RNA POLYMERASE ECF-TYPE SIGMA FACTO"/>
    <property type="match status" value="1"/>
</dbReference>
<dbReference type="GO" id="GO:0016987">
    <property type="term" value="F:sigma factor activity"/>
    <property type="evidence" value="ECO:0007669"/>
    <property type="project" value="UniProtKB-KW"/>
</dbReference>
<dbReference type="CDD" id="cd06171">
    <property type="entry name" value="Sigma70_r4"/>
    <property type="match status" value="1"/>
</dbReference>
<evidence type="ECO:0000313" key="7">
    <source>
        <dbReference type="EMBL" id="QNA45978.1"/>
    </source>
</evidence>
<evidence type="ECO:0000256" key="3">
    <source>
        <dbReference type="ARBA" id="ARBA00023082"/>
    </source>
</evidence>
<dbReference type="KEGG" id="lacs:H4075_07265"/>
<dbReference type="SUPFAM" id="SSF88659">
    <property type="entry name" value="Sigma3 and sigma4 domains of RNA polymerase sigma factors"/>
    <property type="match status" value="1"/>
</dbReference>
<evidence type="ECO:0000256" key="1">
    <source>
        <dbReference type="ARBA" id="ARBA00010641"/>
    </source>
</evidence>
<dbReference type="EMBL" id="CP060007">
    <property type="protein sequence ID" value="QNA45978.1"/>
    <property type="molecule type" value="Genomic_DNA"/>
</dbReference>
<evidence type="ECO:0000259" key="6">
    <source>
        <dbReference type="Pfam" id="PF08281"/>
    </source>
</evidence>
<feature type="domain" description="RNA polymerase sigma factor 70 region 4 type 2" evidence="6">
    <location>
        <begin position="119"/>
        <end position="170"/>
    </location>
</feature>
<gene>
    <name evidence="7" type="ORF">H4075_07265</name>
</gene>
<dbReference type="PANTHER" id="PTHR43133:SF46">
    <property type="entry name" value="RNA POLYMERASE SIGMA-70 FACTOR ECF SUBFAMILY"/>
    <property type="match status" value="1"/>
</dbReference>
<evidence type="ECO:0000256" key="4">
    <source>
        <dbReference type="ARBA" id="ARBA00023163"/>
    </source>
</evidence>
<evidence type="ECO:0000313" key="8">
    <source>
        <dbReference type="Proteomes" id="UP000515344"/>
    </source>
</evidence>
<protein>
    <submittedName>
        <fullName evidence="7">RNA polymerase sigma factor</fullName>
    </submittedName>
</protein>
<sequence length="191" mass="22075">METRTILWGKIAAGDKEAYADLFRDFYRRLYNYGKKFTTDESLIEDAAQETLLIIWQKRESIPVITYPETYSYSIFRNTLFTRLKTQQRYGAENTVAEEPEFGIDHIIISRETDTLTTQKIQKALAALTSRQREAIFLRFYEGLPYEEVASTLGITTKATYKIVARALDELRQQLNMPNGLLIGLLTRLLG</sequence>
<dbReference type="InterPro" id="IPR014284">
    <property type="entry name" value="RNA_pol_sigma-70_dom"/>
</dbReference>
<keyword evidence="2" id="KW-0805">Transcription regulation</keyword>
<evidence type="ECO:0000259" key="5">
    <source>
        <dbReference type="Pfam" id="PF04542"/>
    </source>
</evidence>